<name>A0A7G9QWI4_9GAMM</name>
<dbReference type="Proteomes" id="UP000515977">
    <property type="component" value="Chromosome"/>
</dbReference>
<dbReference type="KEGG" id="tbv:H9L17_06135"/>
<dbReference type="RefSeq" id="WP_187571453.1">
    <property type="nucleotide sequence ID" value="NZ_CP060711.1"/>
</dbReference>
<organism evidence="1 2">
    <name type="scientific">Thermomonas brevis</name>
    <dbReference type="NCBI Taxonomy" id="215691"/>
    <lineage>
        <taxon>Bacteria</taxon>
        <taxon>Pseudomonadati</taxon>
        <taxon>Pseudomonadota</taxon>
        <taxon>Gammaproteobacteria</taxon>
        <taxon>Lysobacterales</taxon>
        <taxon>Lysobacteraceae</taxon>
        <taxon>Thermomonas</taxon>
    </lineage>
</organism>
<accession>A0A7G9QWI4</accession>
<dbReference type="InterPro" id="IPR032568">
    <property type="entry name" value="DUF4926"/>
</dbReference>
<dbReference type="AlphaFoldDB" id="A0A7G9QWI4"/>
<sequence>MLQEHASVVLTQDLPASGLQVGDVGVVVHVHRGGEAYEVEFLSLDGATVALETLLATQLRAASRHDIPHVRAA</sequence>
<keyword evidence="2" id="KW-1185">Reference proteome</keyword>
<dbReference type="EMBL" id="CP060711">
    <property type="protein sequence ID" value="QNN47709.1"/>
    <property type="molecule type" value="Genomic_DNA"/>
</dbReference>
<evidence type="ECO:0000313" key="1">
    <source>
        <dbReference type="EMBL" id="QNN47709.1"/>
    </source>
</evidence>
<proteinExistence type="predicted"/>
<evidence type="ECO:0000313" key="2">
    <source>
        <dbReference type="Proteomes" id="UP000515977"/>
    </source>
</evidence>
<gene>
    <name evidence="1" type="ORF">H9L17_06135</name>
</gene>
<dbReference type="Pfam" id="PF16277">
    <property type="entry name" value="DUF4926"/>
    <property type="match status" value="1"/>
</dbReference>
<reference evidence="1 2" key="1">
    <citation type="submission" date="2020-08" db="EMBL/GenBank/DDBJ databases">
        <title>Genome sequence of Thermomonas brevis KACC 16975T.</title>
        <authorList>
            <person name="Hyun D.-W."/>
            <person name="Bae J.-W."/>
        </authorList>
    </citation>
    <scope>NUCLEOTIDE SEQUENCE [LARGE SCALE GENOMIC DNA]</scope>
    <source>
        <strain evidence="1 2">KACC 16975</strain>
    </source>
</reference>
<protein>
    <submittedName>
        <fullName evidence="1">DUF4926 domain-containing protein</fullName>
    </submittedName>
</protein>